<dbReference type="Pfam" id="PF01370">
    <property type="entry name" value="Epimerase"/>
    <property type="match status" value="1"/>
</dbReference>
<dbReference type="RefSeq" id="XP_060438561.1">
    <property type="nucleotide sequence ID" value="XM_060586991.1"/>
</dbReference>
<comment type="caution">
    <text evidence="4">The sequence shown here is derived from an EMBL/GenBank/DDBJ whole genome shotgun (WGS) entry which is preliminary data.</text>
</comment>
<organism evidence="4 5">
    <name type="scientific">Colletotrichum phormii</name>
    <dbReference type="NCBI Taxonomy" id="359342"/>
    <lineage>
        <taxon>Eukaryota</taxon>
        <taxon>Fungi</taxon>
        <taxon>Dikarya</taxon>
        <taxon>Ascomycota</taxon>
        <taxon>Pezizomycotina</taxon>
        <taxon>Sordariomycetes</taxon>
        <taxon>Hypocreomycetidae</taxon>
        <taxon>Glomerellales</taxon>
        <taxon>Glomerellaceae</taxon>
        <taxon>Colletotrichum</taxon>
        <taxon>Colletotrichum acutatum species complex</taxon>
    </lineage>
</organism>
<dbReference type="SUPFAM" id="SSF51735">
    <property type="entry name" value="NAD(P)-binding Rossmann-fold domains"/>
    <property type="match status" value="1"/>
</dbReference>
<gene>
    <name evidence="4" type="ORF">BDP81DRAFT_385818</name>
</gene>
<name>A0AAI9ZFL0_9PEZI</name>
<reference evidence="4" key="1">
    <citation type="submission" date="2021-06" db="EMBL/GenBank/DDBJ databases">
        <title>Comparative genomics, transcriptomics and evolutionary studies reveal genomic signatures of adaptation to plant cell wall in hemibiotrophic fungi.</title>
        <authorList>
            <consortium name="DOE Joint Genome Institute"/>
            <person name="Baroncelli R."/>
            <person name="Diaz J.F."/>
            <person name="Benocci T."/>
            <person name="Peng M."/>
            <person name="Battaglia E."/>
            <person name="Haridas S."/>
            <person name="Andreopoulos W."/>
            <person name="Labutti K."/>
            <person name="Pangilinan J."/>
            <person name="Floch G.L."/>
            <person name="Makela M.R."/>
            <person name="Henrissat B."/>
            <person name="Grigoriev I.V."/>
            <person name="Crouch J.A."/>
            <person name="De Vries R.P."/>
            <person name="Sukno S.A."/>
            <person name="Thon M.R."/>
        </authorList>
    </citation>
    <scope>NUCLEOTIDE SEQUENCE</scope>
    <source>
        <strain evidence="4">CBS 102054</strain>
    </source>
</reference>
<dbReference type="PANTHER" id="PTHR10366">
    <property type="entry name" value="NAD DEPENDENT EPIMERASE/DEHYDRATASE"/>
    <property type="match status" value="1"/>
</dbReference>
<accession>A0AAI9ZFL0</accession>
<dbReference type="GO" id="GO:0016616">
    <property type="term" value="F:oxidoreductase activity, acting on the CH-OH group of donors, NAD or NADP as acceptor"/>
    <property type="evidence" value="ECO:0007669"/>
    <property type="project" value="TreeGrafter"/>
</dbReference>
<comment type="similarity">
    <text evidence="2">Belongs to the NAD(P)-dependent epimerase/dehydratase family. Dihydroflavonol-4-reductase subfamily.</text>
</comment>
<dbReference type="Proteomes" id="UP001243989">
    <property type="component" value="Unassembled WGS sequence"/>
</dbReference>
<dbReference type="InterPro" id="IPR036291">
    <property type="entry name" value="NAD(P)-bd_dom_sf"/>
</dbReference>
<keyword evidence="1" id="KW-0560">Oxidoreductase</keyword>
<dbReference type="AlphaFoldDB" id="A0AAI9ZFL0"/>
<evidence type="ECO:0000256" key="2">
    <source>
        <dbReference type="ARBA" id="ARBA00023445"/>
    </source>
</evidence>
<protein>
    <submittedName>
        <fullName evidence="4">NAD dependent epimerase/dehydratase</fullName>
    </submittedName>
</protein>
<proteinExistence type="inferred from homology"/>
<dbReference type="GeneID" id="85471853"/>
<dbReference type="CDD" id="cd05227">
    <property type="entry name" value="AR_SDR_e"/>
    <property type="match status" value="1"/>
</dbReference>
<evidence type="ECO:0000256" key="1">
    <source>
        <dbReference type="ARBA" id="ARBA00023002"/>
    </source>
</evidence>
<evidence type="ECO:0000259" key="3">
    <source>
        <dbReference type="Pfam" id="PF01370"/>
    </source>
</evidence>
<feature type="domain" description="NAD-dependent epimerase/dehydratase" evidence="3">
    <location>
        <begin position="5"/>
        <end position="274"/>
    </location>
</feature>
<evidence type="ECO:0000313" key="4">
    <source>
        <dbReference type="EMBL" id="KAK1622566.1"/>
    </source>
</evidence>
<dbReference type="InterPro" id="IPR001509">
    <property type="entry name" value="Epimerase_deHydtase"/>
</dbReference>
<dbReference type="Gene3D" id="3.40.50.720">
    <property type="entry name" value="NAD(P)-binding Rossmann-like Domain"/>
    <property type="match status" value="1"/>
</dbReference>
<dbReference type="InterPro" id="IPR050425">
    <property type="entry name" value="NAD(P)_dehydrat-like"/>
</dbReference>
<dbReference type="PANTHER" id="PTHR10366:SF564">
    <property type="entry name" value="STEROL-4-ALPHA-CARBOXYLATE 3-DEHYDROGENASE, DECARBOXYLATING"/>
    <property type="match status" value="1"/>
</dbReference>
<keyword evidence="5" id="KW-1185">Reference proteome</keyword>
<sequence>MPLRVLLTGANGFIAQHILAQFLAAGHSVRAVVRSQSSVDQLRKTFASYPSPQLDFALVPDIATPGAFDAVLVSDGAPFDVVLHTASPFNFRKGNSNADFLDPAVKGTTEILHGVVRKAPSVKRVIVTSSMAAVIDITKPSISNPAKIYNESDWLDVSREDAEASTHPAIPYVASKKFAEKAAWAFISDTEPKPAFDLVTICPPIVYGPLYDVSATSSPQNLNESNHMLYQSLCGASLTSDSPVPPEMLHLYVDVRDIARAHLLAATTPEAGGKRFLVSPGGVSNQQLANILREKLPQWEGRIPKGDPAKATLAEGMFGVDASLAEKVLGMEYRTLEDTIGDTAAQFVELEDRAKAS</sequence>
<evidence type="ECO:0000313" key="5">
    <source>
        <dbReference type="Proteomes" id="UP001243989"/>
    </source>
</evidence>
<dbReference type="EMBL" id="JAHMHQ010000034">
    <property type="protein sequence ID" value="KAK1622566.1"/>
    <property type="molecule type" value="Genomic_DNA"/>
</dbReference>